<proteinExistence type="predicted"/>
<accession>A0ABR9E0P5</accession>
<keyword evidence="2" id="KW-1185">Reference proteome</keyword>
<comment type="caution">
    <text evidence="1">The sequence shown here is derived from an EMBL/GenBank/DDBJ whole genome shotgun (WGS) entry which is preliminary data.</text>
</comment>
<reference evidence="1 2" key="1">
    <citation type="submission" date="2015-06" db="EMBL/GenBank/DDBJ databases">
        <title>Genome sequence of Pseudoalteromonas aliena.</title>
        <authorList>
            <person name="Xie B.-B."/>
            <person name="Rong J.-C."/>
            <person name="Qin Q.-L."/>
            <person name="Zhang Y.-Z."/>
        </authorList>
    </citation>
    <scope>NUCLEOTIDE SEQUENCE [LARGE SCALE GENOMIC DNA]</scope>
    <source>
        <strain evidence="1 2">SW19</strain>
    </source>
</reference>
<evidence type="ECO:0000313" key="2">
    <source>
        <dbReference type="Proteomes" id="UP000648482"/>
    </source>
</evidence>
<dbReference type="Proteomes" id="UP000648482">
    <property type="component" value="Unassembled WGS sequence"/>
</dbReference>
<name>A0ABR9E0P5_9GAMM</name>
<sequence>MICVHKSTNLYNFFNFNIAKREVIEFIVKLGGENRNFTLSLTGLMSH</sequence>
<dbReference type="EMBL" id="AQGU01000025">
    <property type="protein sequence ID" value="MBE0359004.1"/>
    <property type="molecule type" value="Genomic_DNA"/>
</dbReference>
<evidence type="ECO:0000313" key="1">
    <source>
        <dbReference type="EMBL" id="MBE0359004.1"/>
    </source>
</evidence>
<organism evidence="1 2">
    <name type="scientific">Pseudoalteromonas aliena SW19</name>
    <dbReference type="NCBI Taxonomy" id="1314866"/>
    <lineage>
        <taxon>Bacteria</taxon>
        <taxon>Pseudomonadati</taxon>
        <taxon>Pseudomonadota</taxon>
        <taxon>Gammaproteobacteria</taxon>
        <taxon>Alteromonadales</taxon>
        <taxon>Pseudoalteromonadaceae</taxon>
        <taxon>Pseudoalteromonas</taxon>
    </lineage>
</organism>
<protein>
    <submittedName>
        <fullName evidence="1">Uncharacterized protein</fullName>
    </submittedName>
</protein>
<gene>
    <name evidence="1" type="ORF">PALI_a0188</name>
</gene>